<feature type="transmembrane region" description="Helical" evidence="4">
    <location>
        <begin position="302"/>
        <end position="324"/>
    </location>
</feature>
<dbReference type="GO" id="GO:0005886">
    <property type="term" value="C:plasma membrane"/>
    <property type="evidence" value="ECO:0007669"/>
    <property type="project" value="TreeGrafter"/>
</dbReference>
<dbReference type="AlphaFoldDB" id="A0A4U1C7S0"/>
<reference evidence="6 7" key="1">
    <citation type="submission" date="2019-04" db="EMBL/GenBank/DDBJ databases">
        <title>Pedobacter sp. AR-2-6 sp. nov., isolated from Arctic soil.</title>
        <authorList>
            <person name="Dahal R.H."/>
            <person name="Kim D.-U."/>
        </authorList>
    </citation>
    <scope>NUCLEOTIDE SEQUENCE [LARGE SCALE GENOMIC DNA]</scope>
    <source>
        <strain evidence="6 7">AR-2-6</strain>
    </source>
</reference>
<feature type="transmembrane region" description="Helical" evidence="4">
    <location>
        <begin position="277"/>
        <end position="296"/>
    </location>
</feature>
<keyword evidence="2 4" id="KW-1133">Transmembrane helix</keyword>
<sequence length="388" mass="41793">MLKAKVILPIIVIAQFFCTSIWFAGNAVITTILPHANSTSISNVLSAVQFGFITGTLIFAFLSLSDRFSPSKIFFTSAIIAAIFNIGVVYAKGDLTTILLLRFASGFFLAGIYPIGMKIVADYYKDGLGSALGYLVGALVLGTALPHLLKGISFNLSYQSILQITSALALTGGVLVGFLVPNGPFRVKSNFDASALLKIFKHAEFKAVAIGYFGHCWELYAFWAFVPQLLLQYNRINATVAINSSLMAFIIIASGSLACIISGYFSKKIGVKRLATIILLLSCLCCLLSPLLFYIASIWLVFVILVVWGMLVVADSPLFSTLMAQHAPVALKGTALTIANCIGFSVTIISIQCIGLLIEHINPSFAYVFLAFGPIVGLISLAKKRQIE</sequence>
<feature type="transmembrane region" description="Helical" evidence="4">
    <location>
        <begin position="97"/>
        <end position="116"/>
    </location>
</feature>
<dbReference type="InterPro" id="IPR011701">
    <property type="entry name" value="MFS"/>
</dbReference>
<feature type="transmembrane region" description="Helical" evidence="4">
    <location>
        <begin position="336"/>
        <end position="358"/>
    </location>
</feature>
<accession>A0A4U1C7S0</accession>
<dbReference type="Proteomes" id="UP000310477">
    <property type="component" value="Unassembled WGS sequence"/>
</dbReference>
<dbReference type="OrthoDB" id="9781976at2"/>
<dbReference type="PANTHER" id="PTHR23521">
    <property type="entry name" value="TRANSPORTER MFS SUPERFAMILY"/>
    <property type="match status" value="1"/>
</dbReference>
<dbReference type="PROSITE" id="PS50850">
    <property type="entry name" value="MFS"/>
    <property type="match status" value="1"/>
</dbReference>
<feature type="transmembrane region" description="Helical" evidence="4">
    <location>
        <begin position="7"/>
        <end position="29"/>
    </location>
</feature>
<feature type="transmembrane region" description="Helical" evidence="4">
    <location>
        <begin position="364"/>
        <end position="382"/>
    </location>
</feature>
<organism evidence="6 7">
    <name type="scientific">Pedobacter cryotolerans</name>
    <dbReference type="NCBI Taxonomy" id="2571270"/>
    <lineage>
        <taxon>Bacteria</taxon>
        <taxon>Pseudomonadati</taxon>
        <taxon>Bacteroidota</taxon>
        <taxon>Sphingobacteriia</taxon>
        <taxon>Sphingobacteriales</taxon>
        <taxon>Sphingobacteriaceae</taxon>
        <taxon>Pedobacter</taxon>
    </lineage>
</organism>
<dbReference type="GO" id="GO:0022857">
    <property type="term" value="F:transmembrane transporter activity"/>
    <property type="evidence" value="ECO:0007669"/>
    <property type="project" value="InterPro"/>
</dbReference>
<dbReference type="Pfam" id="PF07690">
    <property type="entry name" value="MFS_1"/>
    <property type="match status" value="1"/>
</dbReference>
<feature type="transmembrane region" description="Helical" evidence="4">
    <location>
        <begin position="246"/>
        <end position="265"/>
    </location>
</feature>
<protein>
    <submittedName>
        <fullName evidence="6">MFS transporter</fullName>
    </submittedName>
</protein>
<dbReference type="EMBL" id="SWBO01000004">
    <property type="protein sequence ID" value="TKC01437.1"/>
    <property type="molecule type" value="Genomic_DNA"/>
</dbReference>
<evidence type="ECO:0000256" key="3">
    <source>
        <dbReference type="ARBA" id="ARBA00023136"/>
    </source>
</evidence>
<evidence type="ECO:0000259" key="5">
    <source>
        <dbReference type="PROSITE" id="PS50850"/>
    </source>
</evidence>
<feature type="transmembrane region" description="Helical" evidence="4">
    <location>
        <begin position="207"/>
        <end position="226"/>
    </location>
</feature>
<feature type="transmembrane region" description="Helical" evidence="4">
    <location>
        <begin position="41"/>
        <end position="61"/>
    </location>
</feature>
<feature type="transmembrane region" description="Helical" evidence="4">
    <location>
        <begin position="73"/>
        <end position="91"/>
    </location>
</feature>
<comment type="caution">
    <text evidence="6">The sequence shown here is derived from an EMBL/GenBank/DDBJ whole genome shotgun (WGS) entry which is preliminary data.</text>
</comment>
<gene>
    <name evidence="6" type="ORF">FA045_09385</name>
</gene>
<name>A0A4U1C7S0_9SPHI</name>
<feature type="domain" description="Major facilitator superfamily (MFS) profile" evidence="5">
    <location>
        <begin position="1"/>
        <end position="388"/>
    </location>
</feature>
<proteinExistence type="predicted"/>
<feature type="transmembrane region" description="Helical" evidence="4">
    <location>
        <begin position="161"/>
        <end position="180"/>
    </location>
</feature>
<keyword evidence="1 4" id="KW-0812">Transmembrane</keyword>
<evidence type="ECO:0000256" key="1">
    <source>
        <dbReference type="ARBA" id="ARBA00022692"/>
    </source>
</evidence>
<keyword evidence="7" id="KW-1185">Reference proteome</keyword>
<dbReference type="Gene3D" id="1.20.1250.20">
    <property type="entry name" value="MFS general substrate transporter like domains"/>
    <property type="match status" value="1"/>
</dbReference>
<dbReference type="PANTHER" id="PTHR23521:SF3">
    <property type="entry name" value="MFS TRANSPORTER"/>
    <property type="match status" value="1"/>
</dbReference>
<dbReference type="InterPro" id="IPR020846">
    <property type="entry name" value="MFS_dom"/>
</dbReference>
<evidence type="ECO:0000256" key="2">
    <source>
        <dbReference type="ARBA" id="ARBA00022989"/>
    </source>
</evidence>
<evidence type="ECO:0000313" key="6">
    <source>
        <dbReference type="EMBL" id="TKC01437.1"/>
    </source>
</evidence>
<evidence type="ECO:0000313" key="7">
    <source>
        <dbReference type="Proteomes" id="UP000310477"/>
    </source>
</evidence>
<dbReference type="RefSeq" id="WP_136876805.1">
    <property type="nucleotide sequence ID" value="NZ_SWBO01000004.1"/>
</dbReference>
<dbReference type="SUPFAM" id="SSF103473">
    <property type="entry name" value="MFS general substrate transporter"/>
    <property type="match status" value="1"/>
</dbReference>
<feature type="transmembrane region" description="Helical" evidence="4">
    <location>
        <begin position="128"/>
        <end position="149"/>
    </location>
</feature>
<keyword evidence="3 4" id="KW-0472">Membrane</keyword>
<evidence type="ECO:0000256" key="4">
    <source>
        <dbReference type="SAM" id="Phobius"/>
    </source>
</evidence>
<dbReference type="InterPro" id="IPR036259">
    <property type="entry name" value="MFS_trans_sf"/>
</dbReference>